<comment type="caution">
    <text evidence="1">The sequence shown here is derived from an EMBL/GenBank/DDBJ whole genome shotgun (WGS) entry which is preliminary data.</text>
</comment>
<reference evidence="1" key="1">
    <citation type="journal article" date="2021" name="Environ. Microbiol.">
        <title>Genomic characterization of three novel Desulfobacterota classes expand the metabolic and phylogenetic diversity of the phylum.</title>
        <authorList>
            <person name="Murphy C.L."/>
            <person name="Biggerstaff J."/>
            <person name="Eichhorn A."/>
            <person name="Ewing E."/>
            <person name="Shahan R."/>
            <person name="Soriano D."/>
            <person name="Stewart S."/>
            <person name="VanMol K."/>
            <person name="Walker R."/>
            <person name="Walters P."/>
            <person name="Elshahed M.S."/>
            <person name="Youssef N.H."/>
        </authorList>
    </citation>
    <scope>NUCLEOTIDE SEQUENCE</scope>
    <source>
        <strain evidence="1">Zod_Metabat.24</strain>
    </source>
</reference>
<dbReference type="EMBL" id="JAFGIX010000003">
    <property type="protein sequence ID" value="MBN1571733.1"/>
    <property type="molecule type" value="Genomic_DNA"/>
</dbReference>
<sequence>MFKRIKKAPSLCLFGLMAVMILVSLISCTDQKIISFGLEARDLVVSRERGGEKASPPVFKAGEQFYMQFEISEYDLDEAGNAWIQEDLTMISGDGKIILNESNIIDEKVKPPEGTEWWRVTNKITLPEVVEPGKVTIEINVRDKIGGGTLYIRKTIEVEKE</sequence>
<dbReference type="Proteomes" id="UP000809273">
    <property type="component" value="Unassembled WGS sequence"/>
</dbReference>
<gene>
    <name evidence="1" type="ORF">JW984_00880</name>
</gene>
<evidence type="ECO:0000313" key="2">
    <source>
        <dbReference type="Proteomes" id="UP000809273"/>
    </source>
</evidence>
<organism evidence="1 2">
    <name type="scientific">Candidatus Zymogenus saltonus</name>
    <dbReference type="NCBI Taxonomy" id="2844893"/>
    <lineage>
        <taxon>Bacteria</taxon>
        <taxon>Deltaproteobacteria</taxon>
        <taxon>Candidatus Zymogenia</taxon>
        <taxon>Candidatus Zymogeniales</taxon>
        <taxon>Candidatus Zymogenaceae</taxon>
        <taxon>Candidatus Zymogenus</taxon>
    </lineage>
</organism>
<accession>A0A9D8KBC4</accession>
<dbReference type="AlphaFoldDB" id="A0A9D8KBC4"/>
<proteinExistence type="predicted"/>
<reference evidence="1" key="2">
    <citation type="submission" date="2021-01" db="EMBL/GenBank/DDBJ databases">
        <authorList>
            <person name="Hahn C.R."/>
            <person name="Youssef N.H."/>
            <person name="Elshahed M."/>
        </authorList>
    </citation>
    <scope>NUCLEOTIDE SEQUENCE</scope>
    <source>
        <strain evidence="1">Zod_Metabat.24</strain>
    </source>
</reference>
<protein>
    <submittedName>
        <fullName evidence="1">Uncharacterized protein</fullName>
    </submittedName>
</protein>
<name>A0A9D8KBC4_9DELT</name>
<dbReference type="PROSITE" id="PS51257">
    <property type="entry name" value="PROKAR_LIPOPROTEIN"/>
    <property type="match status" value="1"/>
</dbReference>
<evidence type="ECO:0000313" key="1">
    <source>
        <dbReference type="EMBL" id="MBN1571733.1"/>
    </source>
</evidence>